<dbReference type="SUPFAM" id="SSF48452">
    <property type="entry name" value="TPR-like"/>
    <property type="match status" value="1"/>
</dbReference>
<dbReference type="Pfam" id="PF14322">
    <property type="entry name" value="SusD-like_3"/>
    <property type="match status" value="1"/>
</dbReference>
<evidence type="ECO:0000256" key="2">
    <source>
        <dbReference type="ARBA" id="ARBA00006275"/>
    </source>
</evidence>
<evidence type="ECO:0000313" key="8">
    <source>
        <dbReference type="EMBL" id="WQD38001.1"/>
    </source>
</evidence>
<accession>A0ABZ0W475</accession>
<keyword evidence="4" id="KW-0472">Membrane</keyword>
<feature type="domain" description="SusD-like N-terminal" evidence="7">
    <location>
        <begin position="128"/>
        <end position="233"/>
    </location>
</feature>
<evidence type="ECO:0000313" key="9">
    <source>
        <dbReference type="Proteomes" id="UP001325680"/>
    </source>
</evidence>
<dbReference type="InterPro" id="IPR033985">
    <property type="entry name" value="SusD-like_N"/>
</dbReference>
<dbReference type="Pfam" id="PF07980">
    <property type="entry name" value="SusD_RagB"/>
    <property type="match status" value="1"/>
</dbReference>
<name>A0ABZ0W475_9BACT</name>
<sequence>MKKNIIILTLLSIGLFCGCKKGLDRTTYGVLSPVNFPKTEADFEIYTMVVYKPFGSRWSYGDGGNQFLWHGAEWSNTFINDLPSDLFAIFPEWGGYWRDMSEANFVPRINHGADGHFHKTRFITRITKIIADLEAATVLSDAKRTQLLAEARMARGWLMYYLHTLYGPVPVILDPAKVGTDAEADLTRPDKDVFVQAAAADLRFAADNLVKAPAEYGRFNKGIALGVLMRLYLFDKNFAGAEAAGREILAMGYSLNGSYRDLFRTATERNNETIWAVSVDPAGDGTGARPNFNAWGFYTYPSNYPGMLPPTGARRGGYANPAAFAPTWAFYDSFDPLDKRRELLITSYGAIASNGTPTGVTITRSGMRGPVCAKYPDDDATPFQGNDIPVLRYADVLLMLAEAINGNTGPSVEAANFVNQVRSRAGVDALLPAQTASKEAFSTAILQERAWELYFEGFRRVDLMRFGKWNEYLIAAGKNPLPLEGNGYFPIPQYILNAGAGKVIQNPGYPQ</sequence>
<dbReference type="Proteomes" id="UP001325680">
    <property type="component" value="Chromosome"/>
</dbReference>
<keyword evidence="3" id="KW-0732">Signal</keyword>
<evidence type="ECO:0000256" key="3">
    <source>
        <dbReference type="ARBA" id="ARBA00022729"/>
    </source>
</evidence>
<dbReference type="PROSITE" id="PS51257">
    <property type="entry name" value="PROKAR_LIPOPROTEIN"/>
    <property type="match status" value="1"/>
</dbReference>
<feature type="domain" description="RagB/SusD" evidence="6">
    <location>
        <begin position="354"/>
        <end position="508"/>
    </location>
</feature>
<evidence type="ECO:0000259" key="7">
    <source>
        <dbReference type="Pfam" id="PF14322"/>
    </source>
</evidence>
<dbReference type="EMBL" id="CP139960">
    <property type="protein sequence ID" value="WQD38001.1"/>
    <property type="molecule type" value="Genomic_DNA"/>
</dbReference>
<evidence type="ECO:0000256" key="5">
    <source>
        <dbReference type="ARBA" id="ARBA00023237"/>
    </source>
</evidence>
<organism evidence="8 9">
    <name type="scientific">Niabella yanshanensis</name>
    <dbReference type="NCBI Taxonomy" id="577386"/>
    <lineage>
        <taxon>Bacteria</taxon>
        <taxon>Pseudomonadati</taxon>
        <taxon>Bacteroidota</taxon>
        <taxon>Chitinophagia</taxon>
        <taxon>Chitinophagales</taxon>
        <taxon>Chitinophagaceae</taxon>
        <taxon>Niabella</taxon>
    </lineage>
</organism>
<keyword evidence="9" id="KW-1185">Reference proteome</keyword>
<comment type="subcellular location">
    <subcellularLocation>
        <location evidence="1">Cell outer membrane</location>
    </subcellularLocation>
</comment>
<dbReference type="Gene3D" id="1.25.40.390">
    <property type="match status" value="1"/>
</dbReference>
<reference evidence="8 9" key="1">
    <citation type="submission" date="2023-12" db="EMBL/GenBank/DDBJ databases">
        <title>Genome sequencing and assembly of bacterial species from a model synthetic community.</title>
        <authorList>
            <person name="Hogle S.L."/>
        </authorList>
    </citation>
    <scope>NUCLEOTIDE SEQUENCE [LARGE SCALE GENOMIC DNA]</scope>
    <source>
        <strain evidence="8 9">HAMBI_3031</strain>
    </source>
</reference>
<comment type="similarity">
    <text evidence="2">Belongs to the SusD family.</text>
</comment>
<gene>
    <name evidence="8" type="ORF">U0035_20250</name>
</gene>
<evidence type="ECO:0000259" key="6">
    <source>
        <dbReference type="Pfam" id="PF07980"/>
    </source>
</evidence>
<keyword evidence="5" id="KW-0998">Cell outer membrane</keyword>
<dbReference type="RefSeq" id="WP_114790755.1">
    <property type="nucleotide sequence ID" value="NZ_CP139960.1"/>
</dbReference>
<dbReference type="InterPro" id="IPR011990">
    <property type="entry name" value="TPR-like_helical_dom_sf"/>
</dbReference>
<proteinExistence type="inferred from homology"/>
<dbReference type="InterPro" id="IPR012944">
    <property type="entry name" value="SusD_RagB_dom"/>
</dbReference>
<evidence type="ECO:0000256" key="4">
    <source>
        <dbReference type="ARBA" id="ARBA00023136"/>
    </source>
</evidence>
<protein>
    <submittedName>
        <fullName evidence="8">RagB/SusD family nutrient uptake outer membrane protein</fullName>
    </submittedName>
</protein>
<evidence type="ECO:0000256" key="1">
    <source>
        <dbReference type="ARBA" id="ARBA00004442"/>
    </source>
</evidence>